<evidence type="ECO:0000313" key="5">
    <source>
        <dbReference type="EMBL" id="KYO48449.1"/>
    </source>
</evidence>
<dbReference type="SUPFAM" id="SSF48726">
    <property type="entry name" value="Immunoglobulin"/>
    <property type="match status" value="1"/>
</dbReference>
<dbReference type="GO" id="GO:0001675">
    <property type="term" value="P:acrosome assembly"/>
    <property type="evidence" value="ECO:0007669"/>
    <property type="project" value="TreeGrafter"/>
</dbReference>
<proteinExistence type="predicted"/>
<dbReference type="GO" id="GO:0001669">
    <property type="term" value="C:acrosomal vesicle"/>
    <property type="evidence" value="ECO:0007669"/>
    <property type="project" value="TreeGrafter"/>
</dbReference>
<sequence length="504" mass="57419">MHFFYTDLAKRPHFFDKILHGEEGVAHSLRENSQQTYDDQAFSETGDVASIPDAPKTSVEVLGLEGSTVSVYVLINSKDLILKCLTKKLLMQRIIDPKYQWIGPMGLITKESQRFLLTDEGNLEVYNIHASDSGSYTCSVIYMHNDRHVITEFSFMVYVYHKPGKSIHLSSEFKTETCETSAVVPFEKQLLEHLEKLMRNLQCEIQQWNTQCHAATDTVAMLTHKLIFQFVVFPLTLAFADPCRSSECENFNSIKKAYARIKQFFESQNIVHHRSEQIHYISGSLSGIKMDHCKPGFVTCPPGRFSANYDTRCILCASGSYNKQYGQTACKNCPRKQSSDRRGAKTERECHRTLQIWIVFLISCIGTTLILVISWIIIQKCCRRTLAAQFIKETEPELKHRLKTFANIANDAEIEEQRSKLRNSGKHVKKNLPKYKAGFLHEESTGLLSNDGMTETSTPAASNPSPDRTWPSEVETSFEERHHVPKGLPPNRKMLAKILSHKVS</sequence>
<dbReference type="InterPro" id="IPR048806">
    <property type="entry name" value="ZPBP1/2_N"/>
</dbReference>
<dbReference type="PANTHER" id="PTHR15443">
    <property type="entry name" value="ZONA PELLUCIDA BINDING PROTEIN SP38"/>
    <property type="match status" value="1"/>
</dbReference>
<dbReference type="PROSITE" id="PS50835">
    <property type="entry name" value="IG_LIKE"/>
    <property type="match status" value="1"/>
</dbReference>
<evidence type="ECO:0000313" key="6">
    <source>
        <dbReference type="Proteomes" id="UP000050525"/>
    </source>
</evidence>
<dbReference type="InterPro" id="IPR010857">
    <property type="entry name" value="Sp38-bd"/>
</dbReference>
<gene>
    <name evidence="5" type="ORF">Y1Q_0022648</name>
</gene>
<dbReference type="InterPro" id="IPR007110">
    <property type="entry name" value="Ig-like_dom"/>
</dbReference>
<dbReference type="AlphaFoldDB" id="A0A151PHE5"/>
<dbReference type="GO" id="GO:0005576">
    <property type="term" value="C:extracellular region"/>
    <property type="evidence" value="ECO:0007669"/>
    <property type="project" value="InterPro"/>
</dbReference>
<accession>A0A151PHE5</accession>
<evidence type="ECO:0000259" key="4">
    <source>
        <dbReference type="PROSITE" id="PS50835"/>
    </source>
</evidence>
<evidence type="ECO:0000256" key="1">
    <source>
        <dbReference type="SAM" id="Coils"/>
    </source>
</evidence>
<dbReference type="Proteomes" id="UP000050525">
    <property type="component" value="Unassembled WGS sequence"/>
</dbReference>
<keyword evidence="3" id="KW-0472">Membrane</keyword>
<feature type="transmembrane region" description="Helical" evidence="3">
    <location>
        <begin position="356"/>
        <end position="378"/>
    </location>
</feature>
<dbReference type="InterPro" id="IPR036179">
    <property type="entry name" value="Ig-like_dom_sf"/>
</dbReference>
<keyword evidence="1" id="KW-0175">Coiled coil</keyword>
<name>A0A151PHE5_ALLMI</name>
<dbReference type="Gene3D" id="2.60.40.10">
    <property type="entry name" value="Immunoglobulins"/>
    <property type="match status" value="1"/>
</dbReference>
<evidence type="ECO:0000256" key="3">
    <source>
        <dbReference type="SAM" id="Phobius"/>
    </source>
</evidence>
<organism evidence="5 6">
    <name type="scientific">Alligator mississippiensis</name>
    <name type="common">American alligator</name>
    <dbReference type="NCBI Taxonomy" id="8496"/>
    <lineage>
        <taxon>Eukaryota</taxon>
        <taxon>Metazoa</taxon>
        <taxon>Chordata</taxon>
        <taxon>Craniata</taxon>
        <taxon>Vertebrata</taxon>
        <taxon>Euteleostomi</taxon>
        <taxon>Archelosauria</taxon>
        <taxon>Archosauria</taxon>
        <taxon>Crocodylia</taxon>
        <taxon>Alligatoridae</taxon>
        <taxon>Alligatorinae</taxon>
        <taxon>Alligator</taxon>
    </lineage>
</organism>
<keyword evidence="6" id="KW-1185">Reference proteome</keyword>
<feature type="compositionally biased region" description="Polar residues" evidence="2">
    <location>
        <begin position="447"/>
        <end position="466"/>
    </location>
</feature>
<feature type="coiled-coil region" evidence="1">
    <location>
        <begin position="191"/>
        <end position="218"/>
    </location>
</feature>
<dbReference type="EMBL" id="AKHW03000190">
    <property type="protein sequence ID" value="KYO48449.1"/>
    <property type="molecule type" value="Genomic_DNA"/>
</dbReference>
<dbReference type="PANTHER" id="PTHR15443:SF6">
    <property type="entry name" value="IG-LIKE DOMAIN-CONTAINING PROTEIN"/>
    <property type="match status" value="1"/>
</dbReference>
<evidence type="ECO:0000256" key="2">
    <source>
        <dbReference type="SAM" id="MobiDB-lite"/>
    </source>
</evidence>
<keyword evidence="3" id="KW-1133">Transmembrane helix</keyword>
<dbReference type="GO" id="GO:0007339">
    <property type="term" value="P:binding of sperm to zona pellucida"/>
    <property type="evidence" value="ECO:0007669"/>
    <property type="project" value="InterPro"/>
</dbReference>
<dbReference type="InterPro" id="IPR011641">
    <property type="entry name" value="Tyr-kin_ephrin_A/B_rcpt-like"/>
</dbReference>
<feature type="region of interest" description="Disordered" evidence="2">
    <location>
        <begin position="447"/>
        <end position="491"/>
    </location>
</feature>
<keyword evidence="3" id="KW-0812">Transmembrane</keyword>
<comment type="caution">
    <text evidence="5">The sequence shown here is derived from an EMBL/GenBank/DDBJ whole genome shotgun (WGS) entry which is preliminary data.</text>
</comment>
<feature type="domain" description="Ig-like" evidence="4">
    <location>
        <begin position="52"/>
        <end position="154"/>
    </location>
</feature>
<dbReference type="Pfam" id="PF07354">
    <property type="entry name" value="Sp38"/>
    <property type="match status" value="1"/>
</dbReference>
<dbReference type="GO" id="GO:0002199">
    <property type="term" value="C:zona pellucida receptor complex"/>
    <property type="evidence" value="ECO:0007669"/>
    <property type="project" value="TreeGrafter"/>
</dbReference>
<dbReference type="Pfam" id="PF07699">
    <property type="entry name" value="Ephrin_rec_like"/>
    <property type="match status" value="1"/>
</dbReference>
<protein>
    <submittedName>
        <fullName evidence="5">Zona pellucida-binding protein 1-like</fullName>
    </submittedName>
</protein>
<reference evidence="5 6" key="1">
    <citation type="journal article" date="2012" name="Genome Biol.">
        <title>Sequencing three crocodilian genomes to illuminate the evolution of archosaurs and amniotes.</title>
        <authorList>
            <person name="St John J.A."/>
            <person name="Braun E.L."/>
            <person name="Isberg S.R."/>
            <person name="Miles L.G."/>
            <person name="Chong A.Y."/>
            <person name="Gongora J."/>
            <person name="Dalzell P."/>
            <person name="Moran C."/>
            <person name="Bed'hom B."/>
            <person name="Abzhanov A."/>
            <person name="Burgess S.C."/>
            <person name="Cooksey A.M."/>
            <person name="Castoe T.A."/>
            <person name="Crawford N.G."/>
            <person name="Densmore L.D."/>
            <person name="Drew J.C."/>
            <person name="Edwards S.V."/>
            <person name="Faircloth B.C."/>
            <person name="Fujita M.K."/>
            <person name="Greenwold M.J."/>
            <person name="Hoffmann F.G."/>
            <person name="Howard J.M."/>
            <person name="Iguchi T."/>
            <person name="Janes D.E."/>
            <person name="Khan S.Y."/>
            <person name="Kohno S."/>
            <person name="de Koning A.J."/>
            <person name="Lance S.L."/>
            <person name="McCarthy F.M."/>
            <person name="McCormack J.E."/>
            <person name="Merchant M.E."/>
            <person name="Peterson D.G."/>
            <person name="Pollock D.D."/>
            <person name="Pourmand N."/>
            <person name="Raney B.J."/>
            <person name="Roessler K.A."/>
            <person name="Sanford J.R."/>
            <person name="Sawyer R.H."/>
            <person name="Schmidt C.J."/>
            <person name="Triplett E.W."/>
            <person name="Tuberville T.D."/>
            <person name="Venegas-Anaya M."/>
            <person name="Howard J.T."/>
            <person name="Jarvis E.D."/>
            <person name="Guillette L.J.Jr."/>
            <person name="Glenn T.C."/>
            <person name="Green R.E."/>
            <person name="Ray D.A."/>
        </authorList>
    </citation>
    <scope>NUCLEOTIDE SEQUENCE [LARGE SCALE GENOMIC DNA]</scope>
    <source>
        <strain evidence="5">KSC_2009_1</strain>
    </source>
</reference>
<dbReference type="SMART" id="SM01411">
    <property type="entry name" value="Ephrin_rec_like"/>
    <property type="match status" value="1"/>
</dbReference>
<dbReference type="Gene3D" id="2.10.50.10">
    <property type="entry name" value="Tumor Necrosis Factor Receptor, subunit A, domain 2"/>
    <property type="match status" value="1"/>
</dbReference>
<dbReference type="InterPro" id="IPR013783">
    <property type="entry name" value="Ig-like_fold"/>
</dbReference>